<gene>
    <name evidence="1" type="ORF">ONZ43_g7777</name>
</gene>
<evidence type="ECO:0000313" key="1">
    <source>
        <dbReference type="EMBL" id="KAJ8104588.1"/>
    </source>
</evidence>
<organism evidence="1 2">
    <name type="scientific">Nemania bipapillata</name>
    <dbReference type="NCBI Taxonomy" id="110536"/>
    <lineage>
        <taxon>Eukaryota</taxon>
        <taxon>Fungi</taxon>
        <taxon>Dikarya</taxon>
        <taxon>Ascomycota</taxon>
        <taxon>Pezizomycotina</taxon>
        <taxon>Sordariomycetes</taxon>
        <taxon>Xylariomycetidae</taxon>
        <taxon>Xylariales</taxon>
        <taxon>Xylariaceae</taxon>
        <taxon>Nemania</taxon>
    </lineage>
</organism>
<dbReference type="EMBL" id="JAPESX010003635">
    <property type="protein sequence ID" value="KAJ8104588.1"/>
    <property type="molecule type" value="Genomic_DNA"/>
</dbReference>
<name>A0ACC2HP14_9PEZI</name>
<comment type="caution">
    <text evidence="1">The sequence shown here is derived from an EMBL/GenBank/DDBJ whole genome shotgun (WGS) entry which is preliminary data.</text>
</comment>
<accession>A0ACC2HP14</accession>
<sequence length="209" mass="23001">MTPTLSRIVQHSPSATQFTIRASGPRFQVVNVDIPGNKAPIWGQLEADCRPTHPEIGSDKSRSTETTEAALSQQCFARNDKAADPDLPSAQNSRRSALNQSLSSFMDRAQTKLFAASQRINDLTGYSSIESLKAQISALETQLQTAQSHLTSARTAYKTAVSDRSTTQREVTTLLARQKTWTPADFERFTTLYRQDYELEASGATRSAA</sequence>
<evidence type="ECO:0000313" key="2">
    <source>
        <dbReference type="Proteomes" id="UP001153334"/>
    </source>
</evidence>
<keyword evidence="2" id="KW-1185">Reference proteome</keyword>
<reference evidence="1" key="1">
    <citation type="submission" date="2022-11" db="EMBL/GenBank/DDBJ databases">
        <title>Genome Sequence of Nemania bipapillata.</title>
        <authorList>
            <person name="Buettner E."/>
        </authorList>
    </citation>
    <scope>NUCLEOTIDE SEQUENCE</scope>
    <source>
        <strain evidence="1">CP14</strain>
    </source>
</reference>
<dbReference type="Proteomes" id="UP001153334">
    <property type="component" value="Unassembled WGS sequence"/>
</dbReference>
<protein>
    <submittedName>
        <fullName evidence="1">Uncharacterized protein</fullName>
    </submittedName>
</protein>
<proteinExistence type="predicted"/>